<dbReference type="InterPro" id="IPR019692">
    <property type="entry name" value="CFP-6_PH"/>
</dbReference>
<feature type="domain" description="Low molecular weight protein antigen 6 PH" evidence="2">
    <location>
        <begin position="81"/>
        <end position="119"/>
    </location>
</feature>
<feature type="transmembrane region" description="Helical" evidence="1">
    <location>
        <begin position="26"/>
        <end position="46"/>
    </location>
</feature>
<evidence type="ECO:0000313" key="4">
    <source>
        <dbReference type="Proteomes" id="UP000569914"/>
    </source>
</evidence>
<evidence type="ECO:0000259" key="2">
    <source>
        <dbReference type="Pfam" id="PF10756"/>
    </source>
</evidence>
<evidence type="ECO:0000313" key="3">
    <source>
        <dbReference type="EMBL" id="NYE71925.1"/>
    </source>
</evidence>
<accession>A0A7Y9LCQ2</accession>
<evidence type="ECO:0000256" key="1">
    <source>
        <dbReference type="SAM" id="Phobius"/>
    </source>
</evidence>
<keyword evidence="1" id="KW-0472">Membrane</keyword>
<proteinExistence type="predicted"/>
<gene>
    <name evidence="3" type="ORF">BKA15_003254</name>
</gene>
<feature type="transmembrane region" description="Helical" evidence="1">
    <location>
        <begin position="52"/>
        <end position="75"/>
    </location>
</feature>
<comment type="caution">
    <text evidence="3">The sequence shown here is derived from an EMBL/GenBank/DDBJ whole genome shotgun (WGS) entry which is preliminary data.</text>
</comment>
<dbReference type="EMBL" id="JACCBU010000001">
    <property type="protein sequence ID" value="NYE71925.1"/>
    <property type="molecule type" value="Genomic_DNA"/>
</dbReference>
<keyword evidence="1" id="KW-1133">Transmembrane helix</keyword>
<sequence length="155" mass="16295">MGEQDARAASPGTEVHLLAPKPPVRAYAIAAGAAVVGAGLIVAGTVSALQVVLVIGVIVLALGLALALVALIMVLRLTTTVIMDRDGLEVRRIGHRQKIPWSDITSVKTTRHHFIVVANSGGTEFVNPRDGEDKTVIALMTAIRDRLDANRGYGS</sequence>
<dbReference type="Pfam" id="PF10756">
    <property type="entry name" value="bPH_6"/>
    <property type="match status" value="1"/>
</dbReference>
<reference evidence="3 4" key="1">
    <citation type="submission" date="2020-07" db="EMBL/GenBank/DDBJ databases">
        <title>Sequencing the genomes of 1000 actinobacteria strains.</title>
        <authorList>
            <person name="Klenk H.-P."/>
        </authorList>
    </citation>
    <scope>NUCLEOTIDE SEQUENCE [LARGE SCALE GENOMIC DNA]</scope>
    <source>
        <strain evidence="3 4">DSM 22083</strain>
    </source>
</reference>
<keyword evidence="1" id="KW-0812">Transmembrane</keyword>
<keyword evidence="4" id="KW-1185">Reference proteome</keyword>
<protein>
    <submittedName>
        <fullName evidence="3">Lysylphosphatidylglycerol synthetase-like protein (DUF2156 family)</fullName>
    </submittedName>
</protein>
<dbReference type="RefSeq" id="WP_179752406.1">
    <property type="nucleotide sequence ID" value="NZ_JACCBU010000001.1"/>
</dbReference>
<dbReference type="AlphaFoldDB" id="A0A7Y9LCQ2"/>
<organism evidence="3 4">
    <name type="scientific">Microlunatus parietis</name>
    <dbReference type="NCBI Taxonomy" id="682979"/>
    <lineage>
        <taxon>Bacteria</taxon>
        <taxon>Bacillati</taxon>
        <taxon>Actinomycetota</taxon>
        <taxon>Actinomycetes</taxon>
        <taxon>Propionibacteriales</taxon>
        <taxon>Propionibacteriaceae</taxon>
        <taxon>Microlunatus</taxon>
    </lineage>
</organism>
<dbReference type="Proteomes" id="UP000569914">
    <property type="component" value="Unassembled WGS sequence"/>
</dbReference>
<name>A0A7Y9LCQ2_9ACTN</name>